<comment type="similarity">
    <text evidence="3 10">Belongs to the cytochrome P450 family.</text>
</comment>
<evidence type="ECO:0000313" key="12">
    <source>
        <dbReference type="EMBL" id="KAF9072873.1"/>
    </source>
</evidence>
<dbReference type="AlphaFoldDB" id="A0A9P5UC71"/>
<dbReference type="InterPro" id="IPR036396">
    <property type="entry name" value="Cyt_P450_sf"/>
</dbReference>
<evidence type="ECO:0000256" key="11">
    <source>
        <dbReference type="SAM" id="Phobius"/>
    </source>
</evidence>
<feature type="transmembrane region" description="Helical" evidence="11">
    <location>
        <begin position="6"/>
        <end position="22"/>
    </location>
</feature>
<accession>A0A9P5UC71</accession>
<keyword evidence="11" id="KW-1133">Transmembrane helix</keyword>
<dbReference type="CDD" id="cd11065">
    <property type="entry name" value="CYP64-like"/>
    <property type="match status" value="1"/>
</dbReference>
<dbReference type="PANTHER" id="PTHR46300:SF7">
    <property type="entry name" value="P450, PUTATIVE (EUROFUNG)-RELATED"/>
    <property type="match status" value="1"/>
</dbReference>
<comment type="pathway">
    <text evidence="2">Secondary metabolite biosynthesis.</text>
</comment>
<protein>
    <submittedName>
        <fullName evidence="12">Cytochrome P450</fullName>
    </submittedName>
</protein>
<evidence type="ECO:0000256" key="6">
    <source>
        <dbReference type="ARBA" id="ARBA00023002"/>
    </source>
</evidence>
<evidence type="ECO:0000256" key="1">
    <source>
        <dbReference type="ARBA" id="ARBA00001971"/>
    </source>
</evidence>
<dbReference type="PRINTS" id="PR00463">
    <property type="entry name" value="EP450I"/>
</dbReference>
<feature type="binding site" description="axial binding residue" evidence="9">
    <location>
        <position position="439"/>
    </location>
    <ligand>
        <name>heme</name>
        <dbReference type="ChEBI" id="CHEBI:30413"/>
    </ligand>
    <ligandPart>
        <name>Fe</name>
        <dbReference type="ChEBI" id="CHEBI:18248"/>
    </ligandPart>
</feature>
<evidence type="ECO:0000256" key="2">
    <source>
        <dbReference type="ARBA" id="ARBA00005179"/>
    </source>
</evidence>
<dbReference type="Gene3D" id="1.10.630.10">
    <property type="entry name" value="Cytochrome P450"/>
    <property type="match status" value="1"/>
</dbReference>
<evidence type="ECO:0000256" key="9">
    <source>
        <dbReference type="PIRSR" id="PIRSR602401-1"/>
    </source>
</evidence>
<dbReference type="InterPro" id="IPR017972">
    <property type="entry name" value="Cyt_P450_CS"/>
</dbReference>
<name>A0A9P5UC71_9AGAR</name>
<dbReference type="PRINTS" id="PR00385">
    <property type="entry name" value="P450"/>
</dbReference>
<evidence type="ECO:0000256" key="3">
    <source>
        <dbReference type="ARBA" id="ARBA00010617"/>
    </source>
</evidence>
<dbReference type="Proteomes" id="UP000772434">
    <property type="component" value="Unassembled WGS sequence"/>
</dbReference>
<evidence type="ECO:0000256" key="7">
    <source>
        <dbReference type="ARBA" id="ARBA00023004"/>
    </source>
</evidence>
<dbReference type="Pfam" id="PF00067">
    <property type="entry name" value="p450"/>
    <property type="match status" value="1"/>
</dbReference>
<keyword evidence="13" id="KW-1185">Reference proteome</keyword>
<dbReference type="OrthoDB" id="2789670at2759"/>
<evidence type="ECO:0000256" key="10">
    <source>
        <dbReference type="RuleBase" id="RU000461"/>
    </source>
</evidence>
<evidence type="ECO:0000256" key="4">
    <source>
        <dbReference type="ARBA" id="ARBA00022617"/>
    </source>
</evidence>
<comment type="caution">
    <text evidence="12">The sequence shown here is derived from an EMBL/GenBank/DDBJ whole genome shotgun (WGS) entry which is preliminary data.</text>
</comment>
<dbReference type="PANTHER" id="PTHR46300">
    <property type="entry name" value="P450, PUTATIVE (EUROFUNG)-RELATED-RELATED"/>
    <property type="match status" value="1"/>
</dbReference>
<reference evidence="12" key="1">
    <citation type="submission" date="2020-11" db="EMBL/GenBank/DDBJ databases">
        <authorList>
            <consortium name="DOE Joint Genome Institute"/>
            <person name="Ahrendt S."/>
            <person name="Riley R."/>
            <person name="Andreopoulos W."/>
            <person name="Labutti K."/>
            <person name="Pangilinan J."/>
            <person name="Ruiz-Duenas F.J."/>
            <person name="Barrasa J.M."/>
            <person name="Sanchez-Garcia M."/>
            <person name="Camarero S."/>
            <person name="Miyauchi S."/>
            <person name="Serrano A."/>
            <person name="Linde D."/>
            <person name="Babiker R."/>
            <person name="Drula E."/>
            <person name="Ayuso-Fernandez I."/>
            <person name="Pacheco R."/>
            <person name="Padilla G."/>
            <person name="Ferreira P."/>
            <person name="Barriuso J."/>
            <person name="Kellner H."/>
            <person name="Castanera R."/>
            <person name="Alfaro M."/>
            <person name="Ramirez L."/>
            <person name="Pisabarro A.G."/>
            <person name="Kuo A."/>
            <person name="Tritt A."/>
            <person name="Lipzen A."/>
            <person name="He G."/>
            <person name="Yan M."/>
            <person name="Ng V."/>
            <person name="Cullen D."/>
            <person name="Martin F."/>
            <person name="Rosso M.-N."/>
            <person name="Henrissat B."/>
            <person name="Hibbett D."/>
            <person name="Martinez A.T."/>
            <person name="Grigoriev I.V."/>
        </authorList>
    </citation>
    <scope>NUCLEOTIDE SEQUENCE</scope>
    <source>
        <strain evidence="12">AH 40177</strain>
    </source>
</reference>
<keyword evidence="4 9" id="KW-0349">Heme</keyword>
<keyword evidence="11" id="KW-0812">Transmembrane</keyword>
<keyword evidence="8 10" id="KW-0503">Monooxygenase</keyword>
<dbReference type="PROSITE" id="PS00086">
    <property type="entry name" value="CYTOCHROME_P450"/>
    <property type="match status" value="1"/>
</dbReference>
<dbReference type="InterPro" id="IPR002401">
    <property type="entry name" value="Cyt_P450_E_grp-I"/>
</dbReference>
<dbReference type="EMBL" id="JADNRY010000021">
    <property type="protein sequence ID" value="KAF9072873.1"/>
    <property type="molecule type" value="Genomic_DNA"/>
</dbReference>
<evidence type="ECO:0000313" key="13">
    <source>
        <dbReference type="Proteomes" id="UP000772434"/>
    </source>
</evidence>
<proteinExistence type="inferred from homology"/>
<keyword evidence="7 9" id="KW-0408">Iron</keyword>
<gene>
    <name evidence="12" type="ORF">BDP27DRAFT_1216797</name>
</gene>
<dbReference type="GO" id="GO:0004497">
    <property type="term" value="F:monooxygenase activity"/>
    <property type="evidence" value="ECO:0007669"/>
    <property type="project" value="UniProtKB-KW"/>
</dbReference>
<evidence type="ECO:0000256" key="5">
    <source>
        <dbReference type="ARBA" id="ARBA00022723"/>
    </source>
</evidence>
<keyword evidence="5 9" id="KW-0479">Metal-binding</keyword>
<keyword evidence="11" id="KW-0472">Membrane</keyword>
<sequence>MSLSVFNALFAAAGFTLLVVLLRKRTHRLPLPPGPQGYPLIGNALDIPAKYPWLTYFEWSKTFGDVIHISALGQSIIILNSAEAISDLLERKSSIYSDRPLPIMAGELVGYKDSPIMFQNGPRHREFRRLFSEVLSARKVKEWRPVQEPKVGSLLKGLAGSPIEFHEHIRLFVASLIFELSHGHIVQDEDDPLLKMAKQVDNDYSELVIPGNFLVDVFPFLRYVPEWTGVKFKRKAAQFRQTITEAVDWPYQQVKDQIATGTALPSFTQNLIENTENLTKENEKLFKWAAMVFFTAGADTSVSALSSFILAMALHPEKQRKAQEEIDRLVGTERRPTFEDRSQLPYVESIIKEVYRWNPVGPIAVPHKLSSDTTDEYRQWRIPKGSVVIANSWAVMHNEEIYPSPFEFSPERYLGRDPSGNQVNPDPRKFAFGYGRRVCPGQALADDTVYIAVVSILTLFNVGPLKSEDAPKYTPYLISHPEAFECDITPRTRVS</sequence>
<evidence type="ECO:0000256" key="8">
    <source>
        <dbReference type="ARBA" id="ARBA00023033"/>
    </source>
</evidence>
<dbReference type="GO" id="GO:0016705">
    <property type="term" value="F:oxidoreductase activity, acting on paired donors, with incorporation or reduction of molecular oxygen"/>
    <property type="evidence" value="ECO:0007669"/>
    <property type="project" value="InterPro"/>
</dbReference>
<dbReference type="SUPFAM" id="SSF48264">
    <property type="entry name" value="Cytochrome P450"/>
    <property type="match status" value="1"/>
</dbReference>
<organism evidence="12 13">
    <name type="scientific">Rhodocollybia butyracea</name>
    <dbReference type="NCBI Taxonomy" id="206335"/>
    <lineage>
        <taxon>Eukaryota</taxon>
        <taxon>Fungi</taxon>
        <taxon>Dikarya</taxon>
        <taxon>Basidiomycota</taxon>
        <taxon>Agaricomycotina</taxon>
        <taxon>Agaricomycetes</taxon>
        <taxon>Agaricomycetidae</taxon>
        <taxon>Agaricales</taxon>
        <taxon>Marasmiineae</taxon>
        <taxon>Omphalotaceae</taxon>
        <taxon>Rhodocollybia</taxon>
    </lineage>
</organism>
<dbReference type="InterPro" id="IPR050364">
    <property type="entry name" value="Cytochrome_P450_fung"/>
</dbReference>
<comment type="cofactor">
    <cofactor evidence="1 9">
        <name>heme</name>
        <dbReference type="ChEBI" id="CHEBI:30413"/>
    </cofactor>
</comment>
<dbReference type="InterPro" id="IPR001128">
    <property type="entry name" value="Cyt_P450"/>
</dbReference>
<dbReference type="GO" id="GO:0020037">
    <property type="term" value="F:heme binding"/>
    <property type="evidence" value="ECO:0007669"/>
    <property type="project" value="InterPro"/>
</dbReference>
<dbReference type="GO" id="GO:0005506">
    <property type="term" value="F:iron ion binding"/>
    <property type="evidence" value="ECO:0007669"/>
    <property type="project" value="InterPro"/>
</dbReference>
<keyword evidence="6 10" id="KW-0560">Oxidoreductase</keyword>